<dbReference type="Gene3D" id="2.40.30.10">
    <property type="entry name" value="Translation factors"/>
    <property type="match status" value="1"/>
</dbReference>
<evidence type="ECO:0000256" key="1">
    <source>
        <dbReference type="ARBA" id="ARBA00001917"/>
    </source>
</evidence>
<comment type="caution">
    <text evidence="9">The sequence shown here is derived from an EMBL/GenBank/DDBJ whole genome shotgun (WGS) entry which is preliminary data.</text>
</comment>
<dbReference type="EMBL" id="CAMXCT030000748">
    <property type="protein sequence ID" value="CAL4770102.1"/>
    <property type="molecule type" value="Genomic_DNA"/>
</dbReference>
<comment type="cofactor">
    <cofactor evidence="1">
        <name>FMN</name>
        <dbReference type="ChEBI" id="CHEBI:58210"/>
    </cofactor>
</comment>
<dbReference type="Gene3D" id="1.20.990.10">
    <property type="entry name" value="NADPH-cytochrome p450 Reductase, Chain A, domain 3"/>
    <property type="match status" value="1"/>
</dbReference>
<evidence type="ECO:0000256" key="5">
    <source>
        <dbReference type="ARBA" id="ARBA00022857"/>
    </source>
</evidence>
<dbReference type="GO" id="GO:0003958">
    <property type="term" value="F:NADPH-hemoprotein reductase activity"/>
    <property type="evidence" value="ECO:0007669"/>
    <property type="project" value="TreeGrafter"/>
</dbReference>
<evidence type="ECO:0000256" key="2">
    <source>
        <dbReference type="ARBA" id="ARBA00001974"/>
    </source>
</evidence>
<dbReference type="Proteomes" id="UP001152797">
    <property type="component" value="Unassembled WGS sequence"/>
</dbReference>
<dbReference type="GO" id="GO:0005829">
    <property type="term" value="C:cytosol"/>
    <property type="evidence" value="ECO:0007669"/>
    <property type="project" value="TreeGrafter"/>
</dbReference>
<sequence length="1042" mass="115971">MKRQPVQRKSNENFNSTPALPIIRDLPPEAPTSDDSDVERRRRLSPSDNRPAPPAAANPSAPVTVPPRPSPSLERAVTVSSPAEAPPNPVVPPRSSVNHHLRPWTGAEDHELVTFKSDARARPAWKTIGFRLKRDPEACKACWLVLRQNMPGLNPRTEPEAEGGTAHRLFAESGEFSSLWCSKIRLSDLRAPEEMALFTYATYARLLNPSQIQTTSVGDLLYNISQYIFNTWGVTIDADTMDLRWSDQTGDTFALRPQHVISRLLLENRPNWAQAQEIGPNAQRQFTVTEIDAEGTERLRRPEFFFHGIVGHVKDIWGYRINGWKEAARLANYWRRYFDIEDPEFNAPILETKRVNKEAEAEPFDFAALAGIDAESHGLLPHAYFWTGWMDAARILSAFNVICTAAMALSGGGNGGNQDIVKGAGAITDALEFQRKATAFSFFEACLKNGGQHFLLLFEKGPPVAQAHVPELDQMPHPSLYYQAIDSTFQDPSIFEPVAPWEVLYRQPFALWLGFVYPTGHISSTGLLPTSSIWLLLIGTSYSNANLHSDLASTSDDDAAISDLADDTSVAVETGHMPVPSQSNQLATVLHNILIADLEYNAPHANIRDDDAAISDLADDTSVAVETGHMPVPSQSNQLATVLYNILIADREYNAPIPEKIEDFEDETFSNAIEKSVFFILVSSTYGAGSAPPSAAKFLAWLRNNKAGNSAVVVEKKPYGIIGLGDSSYPRFCAAVDIYETLLLDRGAGPCLLPSAKCNAKLNEEISFWDWVDDLLSELSGSGSFLKGKDPMLENLISQADAEEAQKTIPNRRGTGKEIKFEKKFILVQLDHGHMTAGVNTGRCQAKVLSNDTLQDQKGHGVVSRVTIDKGPRQEYFAGDEIQIFAQNSDKDVEIFAKHFDALPKNLDNQFLLSGSESDLPLPNTHRYILKRYIALHDELMFSEIQVLACLSDDANLKRLVLDYDAFNTFQIHRHVRWLDMFNEFPALWGRISVEILYQVAPRIRPRYYSISSAPHSSPNLVVPWSEHEILQEFFMACLTEG</sequence>
<comment type="cofactor">
    <cofactor evidence="2">
        <name>FAD</name>
        <dbReference type="ChEBI" id="CHEBI:57692"/>
    </cofactor>
</comment>
<dbReference type="Gene3D" id="3.40.50.360">
    <property type="match status" value="1"/>
</dbReference>
<keyword evidence="6" id="KW-0560">Oxidoreductase</keyword>
<dbReference type="GO" id="GO:0050660">
    <property type="term" value="F:flavin adenine dinucleotide binding"/>
    <property type="evidence" value="ECO:0007669"/>
    <property type="project" value="TreeGrafter"/>
</dbReference>
<dbReference type="EMBL" id="CAMXCT020000748">
    <property type="protein sequence ID" value="CAL1136165.1"/>
    <property type="molecule type" value="Genomic_DNA"/>
</dbReference>
<evidence type="ECO:0000256" key="3">
    <source>
        <dbReference type="ARBA" id="ARBA00022630"/>
    </source>
</evidence>
<keyword evidence="5" id="KW-0521">NADP</keyword>
<feature type="domain" description="Flavodoxin-like" evidence="8">
    <location>
        <begin position="625"/>
        <end position="776"/>
    </location>
</feature>
<dbReference type="InterPro" id="IPR008254">
    <property type="entry name" value="Flavodoxin/NO_synth"/>
</dbReference>
<dbReference type="GO" id="GO:0010181">
    <property type="term" value="F:FMN binding"/>
    <property type="evidence" value="ECO:0007669"/>
    <property type="project" value="InterPro"/>
</dbReference>
<dbReference type="SUPFAM" id="SSF63380">
    <property type="entry name" value="Riboflavin synthase domain-like"/>
    <property type="match status" value="1"/>
</dbReference>
<dbReference type="EMBL" id="CAMXCT010000748">
    <property type="protein sequence ID" value="CAI3982790.1"/>
    <property type="molecule type" value="Genomic_DNA"/>
</dbReference>
<dbReference type="PROSITE" id="PS50902">
    <property type="entry name" value="FLAVODOXIN_LIKE"/>
    <property type="match status" value="1"/>
</dbReference>
<dbReference type="SUPFAM" id="SSF52218">
    <property type="entry name" value="Flavoproteins"/>
    <property type="match status" value="1"/>
</dbReference>
<dbReference type="Pfam" id="PF00667">
    <property type="entry name" value="FAD_binding_1"/>
    <property type="match status" value="1"/>
</dbReference>
<evidence type="ECO:0000256" key="4">
    <source>
        <dbReference type="ARBA" id="ARBA00022827"/>
    </source>
</evidence>
<dbReference type="AlphaFoldDB" id="A0A9P1FQ94"/>
<evidence type="ECO:0000256" key="7">
    <source>
        <dbReference type="SAM" id="MobiDB-lite"/>
    </source>
</evidence>
<dbReference type="OrthoDB" id="1856718at2759"/>
<evidence type="ECO:0000313" key="10">
    <source>
        <dbReference type="EMBL" id="CAL4770102.1"/>
    </source>
</evidence>
<dbReference type="PANTHER" id="PTHR19384">
    <property type="entry name" value="NITRIC OXIDE SYNTHASE-RELATED"/>
    <property type="match status" value="1"/>
</dbReference>
<protein>
    <recommendedName>
        <fullName evidence="8">Flavodoxin-like domain-containing protein</fullName>
    </recommendedName>
</protein>
<reference evidence="10 11" key="2">
    <citation type="submission" date="2024-05" db="EMBL/GenBank/DDBJ databases">
        <authorList>
            <person name="Chen Y."/>
            <person name="Shah S."/>
            <person name="Dougan E. K."/>
            <person name="Thang M."/>
            <person name="Chan C."/>
        </authorList>
    </citation>
    <scope>NUCLEOTIDE SEQUENCE [LARGE SCALE GENOMIC DNA]</scope>
</reference>
<gene>
    <name evidence="9" type="ORF">C1SCF055_LOCUS10454</name>
</gene>
<evidence type="ECO:0000259" key="8">
    <source>
        <dbReference type="PROSITE" id="PS50902"/>
    </source>
</evidence>
<dbReference type="InterPro" id="IPR029039">
    <property type="entry name" value="Flavoprotein-like_sf"/>
</dbReference>
<dbReference type="PANTHER" id="PTHR19384:SF17">
    <property type="entry name" value="NADPH--CYTOCHROME P450 REDUCTASE"/>
    <property type="match status" value="1"/>
</dbReference>
<dbReference type="InterPro" id="IPR003097">
    <property type="entry name" value="CysJ-like_FAD-binding"/>
</dbReference>
<dbReference type="InterPro" id="IPR017938">
    <property type="entry name" value="Riboflavin_synthase-like_b-brl"/>
</dbReference>
<evidence type="ECO:0000313" key="11">
    <source>
        <dbReference type="Proteomes" id="UP001152797"/>
    </source>
</evidence>
<keyword evidence="11" id="KW-1185">Reference proteome</keyword>
<reference evidence="9" key="1">
    <citation type="submission" date="2022-10" db="EMBL/GenBank/DDBJ databases">
        <authorList>
            <person name="Chen Y."/>
            <person name="Dougan E. K."/>
            <person name="Chan C."/>
            <person name="Rhodes N."/>
            <person name="Thang M."/>
        </authorList>
    </citation>
    <scope>NUCLEOTIDE SEQUENCE</scope>
</reference>
<organism evidence="9">
    <name type="scientific">Cladocopium goreaui</name>
    <dbReference type="NCBI Taxonomy" id="2562237"/>
    <lineage>
        <taxon>Eukaryota</taxon>
        <taxon>Sar</taxon>
        <taxon>Alveolata</taxon>
        <taxon>Dinophyceae</taxon>
        <taxon>Suessiales</taxon>
        <taxon>Symbiodiniaceae</taxon>
        <taxon>Cladocopium</taxon>
    </lineage>
</organism>
<keyword evidence="4" id="KW-0274">FAD</keyword>
<name>A0A9P1FQ94_9DINO</name>
<evidence type="ECO:0000313" key="9">
    <source>
        <dbReference type="EMBL" id="CAI3982790.1"/>
    </source>
</evidence>
<feature type="region of interest" description="Disordered" evidence="7">
    <location>
        <begin position="1"/>
        <end position="103"/>
    </location>
</feature>
<dbReference type="Pfam" id="PF00258">
    <property type="entry name" value="Flavodoxin_1"/>
    <property type="match status" value="1"/>
</dbReference>
<accession>A0A9P1FQ94</accession>
<keyword evidence="3" id="KW-0285">Flavoprotein</keyword>
<evidence type="ECO:0000256" key="6">
    <source>
        <dbReference type="ARBA" id="ARBA00023002"/>
    </source>
</evidence>
<proteinExistence type="predicted"/>
<dbReference type="InterPro" id="IPR023173">
    <property type="entry name" value="NADPH_Cyt_P450_Rdtase_alpha"/>
</dbReference>